<sequence>MLRAYGHNQGNLPAASVRSAFMLIPILTVAVILFFPFYQTLGGQVSGILPLTGVGSRPISFLLVMGLFLFLSASFVLRQTGGLSRPSLREAPAVLLILVVALLPLAVWTAIVLIVTAFSDGATAAITKLVTRTLFVLPGLAIVVLAGASATQRILLRRDQVVAFPLLLLATAFYLLVGVELYFVADSFGNRMNTVFKVYYQAWLLLAVAGAYGLYFWFSHSRVSVEPETTNRQPVAPVVVRRAVRSGRYAWTGVLAVLLLASAYYPLAAVLDRTGIAGERHTFSDNTLDGLAFVADANQGEYAAIEWLRDQAPWGRIVEAVGDDYSEYGRISGSTGLPTVLGWKGHELQWRGGSGLLDGRDEDITKIYQSDDPHEVGRLLKKYGVTYVYFGHREISSYGGLRLRHLDGLLETVFDQDGVVIYKVNTEFEGGD</sequence>
<keyword evidence="1" id="KW-0472">Membrane</keyword>
<dbReference type="AlphaFoldDB" id="A0A381VCM3"/>
<keyword evidence="1" id="KW-0812">Transmembrane</keyword>
<evidence type="ECO:0000313" key="2">
    <source>
        <dbReference type="EMBL" id="SVA38116.1"/>
    </source>
</evidence>
<feature type="transmembrane region" description="Helical" evidence="1">
    <location>
        <begin position="93"/>
        <end position="118"/>
    </location>
</feature>
<feature type="transmembrane region" description="Helical" evidence="1">
    <location>
        <begin position="130"/>
        <end position="150"/>
    </location>
</feature>
<keyword evidence="1" id="KW-1133">Transmembrane helix</keyword>
<proteinExistence type="predicted"/>
<feature type="transmembrane region" description="Helical" evidence="1">
    <location>
        <begin position="20"/>
        <end position="38"/>
    </location>
</feature>
<dbReference type="PANTHER" id="PTHR10790">
    <property type="entry name" value="TPR-DOMAIN CONTAINING PROTEIN"/>
    <property type="match status" value="1"/>
</dbReference>
<evidence type="ECO:0000256" key="1">
    <source>
        <dbReference type="SAM" id="Phobius"/>
    </source>
</evidence>
<feature type="transmembrane region" description="Helical" evidence="1">
    <location>
        <begin position="198"/>
        <end position="218"/>
    </location>
</feature>
<feature type="transmembrane region" description="Helical" evidence="1">
    <location>
        <begin position="58"/>
        <end position="77"/>
    </location>
</feature>
<dbReference type="PANTHER" id="PTHR10790:SF51">
    <property type="entry name" value="TETRATRICOPEPTIDE REPEAT PROTEIN"/>
    <property type="match status" value="1"/>
</dbReference>
<dbReference type="InterPro" id="IPR018746">
    <property type="entry name" value="DUF2298"/>
</dbReference>
<reference evidence="2" key="1">
    <citation type="submission" date="2018-05" db="EMBL/GenBank/DDBJ databases">
        <authorList>
            <person name="Lanie J.A."/>
            <person name="Ng W.-L."/>
            <person name="Kazmierczak K.M."/>
            <person name="Andrzejewski T.M."/>
            <person name="Davidsen T.M."/>
            <person name="Wayne K.J."/>
            <person name="Tettelin H."/>
            <person name="Glass J.I."/>
            <person name="Rusch D."/>
            <person name="Podicherti R."/>
            <person name="Tsui H.-C.T."/>
            <person name="Winkler M.E."/>
        </authorList>
    </citation>
    <scope>NUCLEOTIDE SEQUENCE</scope>
</reference>
<protein>
    <submittedName>
        <fullName evidence="2">Uncharacterized protein</fullName>
    </submittedName>
</protein>
<dbReference type="Pfam" id="PF10060">
    <property type="entry name" value="DUF2298"/>
    <property type="match status" value="1"/>
</dbReference>
<dbReference type="EMBL" id="UINC01008470">
    <property type="protein sequence ID" value="SVA38116.1"/>
    <property type="molecule type" value="Genomic_DNA"/>
</dbReference>
<gene>
    <name evidence="2" type="ORF">METZ01_LOCUS90970</name>
</gene>
<feature type="transmembrane region" description="Helical" evidence="1">
    <location>
        <begin position="249"/>
        <end position="267"/>
    </location>
</feature>
<organism evidence="2">
    <name type="scientific">marine metagenome</name>
    <dbReference type="NCBI Taxonomy" id="408172"/>
    <lineage>
        <taxon>unclassified sequences</taxon>
        <taxon>metagenomes</taxon>
        <taxon>ecological metagenomes</taxon>
    </lineage>
</organism>
<feature type="transmembrane region" description="Helical" evidence="1">
    <location>
        <begin position="162"/>
        <end position="183"/>
    </location>
</feature>
<accession>A0A381VCM3</accession>
<name>A0A381VCM3_9ZZZZ</name>